<keyword evidence="2" id="KW-1185">Reference proteome</keyword>
<evidence type="ECO:0000313" key="2">
    <source>
        <dbReference type="Proteomes" id="UP000821866"/>
    </source>
</evidence>
<dbReference type="Proteomes" id="UP000821866">
    <property type="component" value="Chromosome 11"/>
</dbReference>
<dbReference type="EMBL" id="JABSTU010000003">
    <property type="protein sequence ID" value="KAH8035829.1"/>
    <property type="molecule type" value="Genomic_DNA"/>
</dbReference>
<organism evidence="1 2">
    <name type="scientific">Rhipicephalus microplus</name>
    <name type="common">Cattle tick</name>
    <name type="synonym">Boophilus microplus</name>
    <dbReference type="NCBI Taxonomy" id="6941"/>
    <lineage>
        <taxon>Eukaryota</taxon>
        <taxon>Metazoa</taxon>
        <taxon>Ecdysozoa</taxon>
        <taxon>Arthropoda</taxon>
        <taxon>Chelicerata</taxon>
        <taxon>Arachnida</taxon>
        <taxon>Acari</taxon>
        <taxon>Parasitiformes</taxon>
        <taxon>Ixodida</taxon>
        <taxon>Ixodoidea</taxon>
        <taxon>Ixodidae</taxon>
        <taxon>Rhipicephalinae</taxon>
        <taxon>Rhipicephalus</taxon>
        <taxon>Boophilus</taxon>
    </lineage>
</organism>
<comment type="caution">
    <text evidence="1">The sequence shown here is derived from an EMBL/GenBank/DDBJ whole genome shotgun (WGS) entry which is preliminary data.</text>
</comment>
<protein>
    <submittedName>
        <fullName evidence="1">Uncharacterized protein</fullName>
    </submittedName>
</protein>
<dbReference type="AlphaFoldDB" id="A0A9J6ENU7"/>
<evidence type="ECO:0000313" key="1">
    <source>
        <dbReference type="EMBL" id="KAH8035829.1"/>
    </source>
</evidence>
<reference evidence="1" key="2">
    <citation type="submission" date="2021-09" db="EMBL/GenBank/DDBJ databases">
        <authorList>
            <person name="Jia N."/>
            <person name="Wang J."/>
            <person name="Shi W."/>
            <person name="Du L."/>
            <person name="Sun Y."/>
            <person name="Zhan W."/>
            <person name="Jiang J."/>
            <person name="Wang Q."/>
            <person name="Zhang B."/>
            <person name="Ji P."/>
            <person name="Sakyi L.B."/>
            <person name="Cui X."/>
            <person name="Yuan T."/>
            <person name="Jiang B."/>
            <person name="Yang W."/>
            <person name="Lam T.T.-Y."/>
            <person name="Chang Q."/>
            <person name="Ding S."/>
            <person name="Wang X."/>
            <person name="Zhu J."/>
            <person name="Ruan X."/>
            <person name="Zhao L."/>
            <person name="Wei J."/>
            <person name="Que T."/>
            <person name="Du C."/>
            <person name="Cheng J."/>
            <person name="Dai P."/>
            <person name="Han X."/>
            <person name="Huang E."/>
            <person name="Gao Y."/>
            <person name="Liu J."/>
            <person name="Shao H."/>
            <person name="Ye R."/>
            <person name="Li L."/>
            <person name="Wei W."/>
            <person name="Wang X."/>
            <person name="Wang C."/>
            <person name="Huo Q."/>
            <person name="Li W."/>
            <person name="Guo W."/>
            <person name="Chen H."/>
            <person name="Chen S."/>
            <person name="Zhou L."/>
            <person name="Zhou L."/>
            <person name="Ni X."/>
            <person name="Tian J."/>
            <person name="Zhou Y."/>
            <person name="Sheng Y."/>
            <person name="Liu T."/>
            <person name="Pan Y."/>
            <person name="Xia L."/>
            <person name="Li J."/>
            <person name="Zhao F."/>
            <person name="Cao W."/>
        </authorList>
    </citation>
    <scope>NUCLEOTIDE SEQUENCE</scope>
    <source>
        <strain evidence="1">Rmic-2018</strain>
        <tissue evidence="1">Larvae</tissue>
    </source>
</reference>
<name>A0A9J6ENU7_RHIMP</name>
<reference evidence="1" key="1">
    <citation type="journal article" date="2020" name="Cell">
        <title>Large-Scale Comparative Analyses of Tick Genomes Elucidate Their Genetic Diversity and Vector Capacities.</title>
        <authorList>
            <consortium name="Tick Genome and Microbiome Consortium (TIGMIC)"/>
            <person name="Jia N."/>
            <person name="Wang J."/>
            <person name="Shi W."/>
            <person name="Du L."/>
            <person name="Sun Y."/>
            <person name="Zhan W."/>
            <person name="Jiang J.F."/>
            <person name="Wang Q."/>
            <person name="Zhang B."/>
            <person name="Ji P."/>
            <person name="Bell-Sakyi L."/>
            <person name="Cui X.M."/>
            <person name="Yuan T.T."/>
            <person name="Jiang B.G."/>
            <person name="Yang W.F."/>
            <person name="Lam T.T."/>
            <person name="Chang Q.C."/>
            <person name="Ding S.J."/>
            <person name="Wang X.J."/>
            <person name="Zhu J.G."/>
            <person name="Ruan X.D."/>
            <person name="Zhao L."/>
            <person name="Wei J.T."/>
            <person name="Ye R.Z."/>
            <person name="Que T.C."/>
            <person name="Du C.H."/>
            <person name="Zhou Y.H."/>
            <person name="Cheng J.X."/>
            <person name="Dai P.F."/>
            <person name="Guo W.B."/>
            <person name="Han X.H."/>
            <person name="Huang E.J."/>
            <person name="Li L.F."/>
            <person name="Wei W."/>
            <person name="Gao Y.C."/>
            <person name="Liu J.Z."/>
            <person name="Shao H.Z."/>
            <person name="Wang X."/>
            <person name="Wang C.C."/>
            <person name="Yang T.C."/>
            <person name="Huo Q.B."/>
            <person name="Li W."/>
            <person name="Chen H.Y."/>
            <person name="Chen S.E."/>
            <person name="Zhou L.G."/>
            <person name="Ni X.B."/>
            <person name="Tian J.H."/>
            <person name="Sheng Y."/>
            <person name="Liu T."/>
            <person name="Pan Y.S."/>
            <person name="Xia L.Y."/>
            <person name="Li J."/>
            <person name="Zhao F."/>
            <person name="Cao W.C."/>
        </authorList>
    </citation>
    <scope>NUCLEOTIDE SEQUENCE</scope>
    <source>
        <strain evidence="1">Rmic-2018</strain>
    </source>
</reference>
<gene>
    <name evidence="1" type="ORF">HPB51_009662</name>
</gene>
<accession>A0A9J6ENU7</accession>
<sequence>METRRGMSALVALCSTTAHNATSAVASLRYSYTPSIVVIISHYLEGDNTFEDCRVVQPAMLKRPPLLTTNSSYTYDMSTAAETMRKLVERGVNSQWALSVTMKGRWNTLKAGQPAAFLSECVHDPAAESFGSYTEVCQDPSFINGSRYKTGAYGPLYYNRSDGRTFTFDNETTHVDKLCKVRTQQGSYAFGVAAYDVDYDDFSNACSSTNYFGKFSRLFCLKGLLKYTKDGFREPGKLADCLKECQ</sequence>
<dbReference type="VEuPathDB" id="VectorBase:LOC119179348"/>
<proteinExistence type="predicted"/>